<keyword evidence="4 10" id="KW-0812">Transmembrane</keyword>
<evidence type="ECO:0000313" key="12">
    <source>
        <dbReference type="EMBL" id="KAG5516299.1"/>
    </source>
</evidence>
<feature type="domain" description="Major facilitator superfamily (MFS) profile" evidence="11">
    <location>
        <begin position="28"/>
        <end position="573"/>
    </location>
</feature>
<dbReference type="FunFam" id="1.20.1250.20:FF:000137">
    <property type="entry name" value="Probable inositol transporter 2"/>
    <property type="match status" value="1"/>
</dbReference>
<evidence type="ECO:0000256" key="4">
    <source>
        <dbReference type="ARBA" id="ARBA00022692"/>
    </source>
</evidence>
<feature type="transmembrane region" description="Helical" evidence="10">
    <location>
        <begin position="121"/>
        <end position="143"/>
    </location>
</feature>
<evidence type="ECO:0000256" key="10">
    <source>
        <dbReference type="SAM" id="Phobius"/>
    </source>
</evidence>
<feature type="transmembrane region" description="Helical" evidence="10">
    <location>
        <begin position="483"/>
        <end position="506"/>
    </location>
</feature>
<comment type="similarity">
    <text evidence="2 9">Belongs to the major facilitator superfamily. Sugar transporter (TC 2.A.1.1) family.</text>
</comment>
<feature type="transmembrane region" description="Helical" evidence="10">
    <location>
        <begin position="544"/>
        <end position="569"/>
    </location>
</feature>
<feature type="transmembrane region" description="Helical" evidence="10">
    <location>
        <begin position="97"/>
        <end position="115"/>
    </location>
</feature>
<protein>
    <recommendedName>
        <fullName evidence="11">Major facilitator superfamily (MFS) profile domain-containing protein</fullName>
    </recommendedName>
</protein>
<comment type="similarity">
    <text evidence="8">Belongs to the major facilitator superfamily. Phosphate:H(+) symporter (TC 2.A.1.9) family.</text>
</comment>
<keyword evidence="7 10" id="KW-0472">Membrane</keyword>
<dbReference type="CDD" id="cd17360">
    <property type="entry name" value="MFS_HMIT_like"/>
    <property type="match status" value="1"/>
</dbReference>
<feature type="transmembrane region" description="Helical" evidence="10">
    <location>
        <begin position="343"/>
        <end position="362"/>
    </location>
</feature>
<evidence type="ECO:0000256" key="8">
    <source>
        <dbReference type="ARBA" id="ARBA00044504"/>
    </source>
</evidence>
<comment type="subcellular location">
    <subcellularLocation>
        <location evidence="1">Membrane</location>
        <topology evidence="1">Multi-pass membrane protein</topology>
    </subcellularLocation>
</comment>
<evidence type="ECO:0000259" key="11">
    <source>
        <dbReference type="PROSITE" id="PS50850"/>
    </source>
</evidence>
<evidence type="ECO:0000256" key="2">
    <source>
        <dbReference type="ARBA" id="ARBA00010992"/>
    </source>
</evidence>
<dbReference type="SUPFAM" id="SSF103473">
    <property type="entry name" value="MFS general substrate transporter"/>
    <property type="match status" value="1"/>
</dbReference>
<dbReference type="GO" id="GO:0005886">
    <property type="term" value="C:plasma membrane"/>
    <property type="evidence" value="ECO:0007669"/>
    <property type="project" value="UniProtKB-ARBA"/>
</dbReference>
<dbReference type="InterPro" id="IPR005829">
    <property type="entry name" value="Sugar_transporter_CS"/>
</dbReference>
<gene>
    <name evidence="12" type="ORF">RHGRI_037117</name>
</gene>
<evidence type="ECO:0000313" key="13">
    <source>
        <dbReference type="Proteomes" id="UP000823749"/>
    </source>
</evidence>
<dbReference type="Proteomes" id="UP000823749">
    <property type="component" value="Chromosome 13"/>
</dbReference>
<dbReference type="PROSITE" id="PS00216">
    <property type="entry name" value="SUGAR_TRANSPORT_1"/>
    <property type="match status" value="1"/>
</dbReference>
<keyword evidence="6 10" id="KW-1133">Transmembrane helix</keyword>
<dbReference type="PROSITE" id="PS50850">
    <property type="entry name" value="MFS"/>
    <property type="match status" value="1"/>
</dbReference>
<evidence type="ECO:0000256" key="7">
    <source>
        <dbReference type="ARBA" id="ARBA00023136"/>
    </source>
</evidence>
<keyword evidence="3 9" id="KW-0813">Transport</keyword>
<feature type="transmembrane region" description="Helical" evidence="10">
    <location>
        <begin position="155"/>
        <end position="177"/>
    </location>
</feature>
<name>A0AAV6HRN1_9ERIC</name>
<dbReference type="NCBIfam" id="TIGR00879">
    <property type="entry name" value="SP"/>
    <property type="match status" value="1"/>
</dbReference>
<evidence type="ECO:0000256" key="9">
    <source>
        <dbReference type="RuleBase" id="RU003346"/>
    </source>
</evidence>
<dbReference type="PANTHER" id="PTHR48020:SF20">
    <property type="entry name" value="INOSITOL TRANSPORTER 4-LIKE"/>
    <property type="match status" value="1"/>
</dbReference>
<organism evidence="12 13">
    <name type="scientific">Rhododendron griersonianum</name>
    <dbReference type="NCBI Taxonomy" id="479676"/>
    <lineage>
        <taxon>Eukaryota</taxon>
        <taxon>Viridiplantae</taxon>
        <taxon>Streptophyta</taxon>
        <taxon>Embryophyta</taxon>
        <taxon>Tracheophyta</taxon>
        <taxon>Spermatophyta</taxon>
        <taxon>Magnoliopsida</taxon>
        <taxon>eudicotyledons</taxon>
        <taxon>Gunneridae</taxon>
        <taxon>Pentapetalae</taxon>
        <taxon>asterids</taxon>
        <taxon>Ericales</taxon>
        <taxon>Ericaceae</taxon>
        <taxon>Ericoideae</taxon>
        <taxon>Rhodoreae</taxon>
        <taxon>Rhododendron</taxon>
    </lineage>
</organism>
<dbReference type="InterPro" id="IPR036259">
    <property type="entry name" value="MFS_trans_sf"/>
</dbReference>
<dbReference type="GO" id="GO:0005366">
    <property type="term" value="F:myo-inositol:proton symporter activity"/>
    <property type="evidence" value="ECO:0007669"/>
    <property type="project" value="TreeGrafter"/>
</dbReference>
<dbReference type="FunFam" id="1.20.1250.20:FF:000121">
    <property type="entry name" value="Probable inositol transporter 2"/>
    <property type="match status" value="1"/>
</dbReference>
<dbReference type="EMBL" id="JACTNZ010000013">
    <property type="protein sequence ID" value="KAG5516299.1"/>
    <property type="molecule type" value="Genomic_DNA"/>
</dbReference>
<feature type="transmembrane region" description="Helical" evidence="10">
    <location>
        <begin position="28"/>
        <end position="53"/>
    </location>
</feature>
<keyword evidence="5" id="KW-0769">Symport</keyword>
<dbReference type="AlphaFoldDB" id="A0AAV6HRN1"/>
<dbReference type="PANTHER" id="PTHR48020">
    <property type="entry name" value="PROTON MYO-INOSITOL COTRANSPORTER"/>
    <property type="match status" value="1"/>
</dbReference>
<dbReference type="Pfam" id="PF00083">
    <property type="entry name" value="Sugar_tr"/>
    <property type="match status" value="2"/>
</dbReference>
<evidence type="ECO:0000256" key="6">
    <source>
        <dbReference type="ARBA" id="ARBA00022989"/>
    </source>
</evidence>
<accession>A0AAV6HRN1</accession>
<dbReference type="InterPro" id="IPR050814">
    <property type="entry name" value="Myo-inositol_Transporter"/>
</dbReference>
<feature type="transmembrane region" description="Helical" evidence="10">
    <location>
        <begin position="183"/>
        <end position="205"/>
    </location>
</feature>
<dbReference type="Gene3D" id="1.20.1250.20">
    <property type="entry name" value="MFS general substrate transporter like domains"/>
    <property type="match status" value="2"/>
</dbReference>
<evidence type="ECO:0000256" key="1">
    <source>
        <dbReference type="ARBA" id="ARBA00004141"/>
    </source>
</evidence>
<proteinExistence type="inferred from homology"/>
<dbReference type="PROSITE" id="PS00217">
    <property type="entry name" value="SUGAR_TRANSPORT_2"/>
    <property type="match status" value="1"/>
</dbReference>
<sequence length="609" mass="66113">MEGVGRVDKTEFTECWRTSWKTPYIMRLAFSAGLGGLLFGYDTGVISGALLYIRDDFKSVDRKTWLQETIVSMAVAGAIFGAAIGGWMNDKFGRKKSILVADFLFFIGAIVMAVAPAPWMIIIGRIFVGLGVGMASMTSPLYISEASPARIRGALVSTNGLLITGGQFLSYLINLAFTRAPGTWRWMLGVAGIPALVQFILMLSLPESPRWLYRKNKVDEARAILEKIYPAEEVEEEMKALQSSVEAEKAEEDSIGDGIISKVKGAWSNDVVRRGLYAGITVQVAQQFVGINTVMYYSPTIVQLAGFASNKTALALSLVTSGLNALGSIVSMVTVDRYGRRKLMIISMIGIIVCLLALTVVFHESSIHSPSISRFESSHFGGNSTCSSYLTASDASSWNCMTCLKASSECRYCATSPNKSTSNDGPIWLVIRYYDLAKHSDSSIVLQYLPGACLEANDATKGVCGAEHRVWYTKGCPSKIGGLAVALLGLYIILYSPGMGTVPWIVNSEIYPLRYRGIGGGIAAVSNWTSNLLVSETFLTLTEAIGSAGTFMLFAGFSFLGLIAIYFLVPETKGLPFEEVEKMLEKGYRPSICSKEKDAKKMDVNPSLS</sequence>
<dbReference type="InterPro" id="IPR020846">
    <property type="entry name" value="MFS_dom"/>
</dbReference>
<dbReference type="PRINTS" id="PR00171">
    <property type="entry name" value="SUGRTRNSPORT"/>
</dbReference>
<keyword evidence="13" id="KW-1185">Reference proteome</keyword>
<comment type="caution">
    <text evidence="12">The sequence shown here is derived from an EMBL/GenBank/DDBJ whole genome shotgun (WGS) entry which is preliminary data.</text>
</comment>
<dbReference type="InterPro" id="IPR003663">
    <property type="entry name" value="Sugar/inositol_transpt"/>
</dbReference>
<dbReference type="InterPro" id="IPR005828">
    <property type="entry name" value="MFS_sugar_transport-like"/>
</dbReference>
<evidence type="ECO:0000256" key="5">
    <source>
        <dbReference type="ARBA" id="ARBA00022847"/>
    </source>
</evidence>
<feature type="transmembrane region" description="Helical" evidence="10">
    <location>
        <begin position="65"/>
        <end position="85"/>
    </location>
</feature>
<reference evidence="12 13" key="1">
    <citation type="submission" date="2020-08" db="EMBL/GenBank/DDBJ databases">
        <title>Plant Genome Project.</title>
        <authorList>
            <person name="Zhang R.-G."/>
        </authorList>
    </citation>
    <scope>NUCLEOTIDE SEQUENCE [LARGE SCALE GENOMIC DNA]</scope>
    <source>
        <strain evidence="12">WSP0</strain>
        <tissue evidence="12">Leaf</tissue>
    </source>
</reference>
<feature type="transmembrane region" description="Helical" evidence="10">
    <location>
        <begin position="313"/>
        <end position="331"/>
    </location>
</feature>
<evidence type="ECO:0000256" key="3">
    <source>
        <dbReference type="ARBA" id="ARBA00022448"/>
    </source>
</evidence>